<keyword evidence="5" id="KW-0809">Transit peptide</keyword>
<dbReference type="GO" id="GO:0005739">
    <property type="term" value="C:mitochondrion"/>
    <property type="evidence" value="ECO:0007669"/>
    <property type="project" value="UniProtKB-SubCell"/>
</dbReference>
<organism evidence="7 8">
    <name type="scientific">Emydomyces testavorans</name>
    <dbReference type="NCBI Taxonomy" id="2070801"/>
    <lineage>
        <taxon>Eukaryota</taxon>
        <taxon>Fungi</taxon>
        <taxon>Dikarya</taxon>
        <taxon>Ascomycota</taxon>
        <taxon>Pezizomycotina</taxon>
        <taxon>Eurotiomycetes</taxon>
        <taxon>Eurotiomycetidae</taxon>
        <taxon>Onygenales</taxon>
        <taxon>Nannizziopsiaceae</taxon>
        <taxon>Emydomyces</taxon>
    </lineage>
</organism>
<accession>A0AAF0DFC7</accession>
<sequence>MFSITTRASHRWSLSAQTIRTLQIDVSLMLGFDRFSIFSSDRNVLWRCYHDESRSRAPASLGAYDPKLRPASPLVKYPSRTKHSLTRTNADRTASLKDVCTTSTALQSNTSVQTVRREPTKKQESWRIQKTALRKKFQDGWAPPKRLSPDAIEGVRELHKQDPQKFSTPVLAEQFKVSPEAIRRILKSKWRPSQKEAEERKMRWERRKVRIWNHMAELGLRPRKAEFASFSDAEKLKHQSGRSGNPTSLS</sequence>
<evidence type="ECO:0000313" key="7">
    <source>
        <dbReference type="EMBL" id="WEW57168.1"/>
    </source>
</evidence>
<dbReference type="PANTHER" id="PTHR13475">
    <property type="entry name" value="NEUGRIN"/>
    <property type="match status" value="1"/>
</dbReference>
<dbReference type="PANTHER" id="PTHR13475:SF3">
    <property type="entry name" value="NEUGRIN"/>
    <property type="match status" value="1"/>
</dbReference>
<comment type="subcellular location">
    <subcellularLocation>
        <location evidence="2">Mitochondrion</location>
    </subcellularLocation>
</comment>
<gene>
    <name evidence="7" type="primary">RRG9</name>
    <name evidence="7" type="ORF">PRK78_002630</name>
</gene>
<dbReference type="InterPro" id="IPR010487">
    <property type="entry name" value="NGRN/Rrg9"/>
</dbReference>
<evidence type="ECO:0000313" key="8">
    <source>
        <dbReference type="Proteomes" id="UP001219355"/>
    </source>
</evidence>
<evidence type="ECO:0000256" key="2">
    <source>
        <dbReference type="ARBA" id="ARBA00004173"/>
    </source>
</evidence>
<evidence type="ECO:0000256" key="5">
    <source>
        <dbReference type="ARBA" id="ARBA00022946"/>
    </source>
</evidence>
<evidence type="ECO:0000256" key="4">
    <source>
        <dbReference type="ARBA" id="ARBA00013566"/>
    </source>
</evidence>
<dbReference type="EMBL" id="CP120628">
    <property type="protein sequence ID" value="WEW57168.1"/>
    <property type="molecule type" value="Genomic_DNA"/>
</dbReference>
<keyword evidence="8" id="KW-1185">Reference proteome</keyword>
<reference evidence="7" key="1">
    <citation type="submission" date="2023-03" db="EMBL/GenBank/DDBJ databases">
        <title>Emydomyces testavorans Genome Sequence.</title>
        <authorList>
            <person name="Hoyer L."/>
        </authorList>
    </citation>
    <scope>NUCLEOTIDE SEQUENCE</scope>
    <source>
        <strain evidence="7">16-2883</strain>
    </source>
</reference>
<comment type="function">
    <text evidence="1">Required for respiratory activity and maintenance and expression of the mitochondrial genome.</text>
</comment>
<protein>
    <recommendedName>
        <fullName evidence="4">Required for respiratory growth protein 9, mitochondrial</fullName>
    </recommendedName>
</protein>
<evidence type="ECO:0000256" key="6">
    <source>
        <dbReference type="SAM" id="MobiDB-lite"/>
    </source>
</evidence>
<proteinExistence type="inferred from homology"/>
<dbReference type="Pfam" id="PF06413">
    <property type="entry name" value="Neugrin"/>
    <property type="match status" value="1"/>
</dbReference>
<dbReference type="GO" id="GO:0005634">
    <property type="term" value="C:nucleus"/>
    <property type="evidence" value="ECO:0007669"/>
    <property type="project" value="TreeGrafter"/>
</dbReference>
<name>A0AAF0DFC7_9EURO</name>
<evidence type="ECO:0000256" key="3">
    <source>
        <dbReference type="ARBA" id="ARBA00010895"/>
    </source>
</evidence>
<dbReference type="AlphaFoldDB" id="A0AAF0DFC7"/>
<comment type="similarity">
    <text evidence="3">Belongs to the RRG9 family.</text>
</comment>
<feature type="compositionally biased region" description="Polar residues" evidence="6">
    <location>
        <begin position="241"/>
        <end position="250"/>
    </location>
</feature>
<dbReference type="Proteomes" id="UP001219355">
    <property type="component" value="Chromosome 2"/>
</dbReference>
<evidence type="ECO:0000256" key="1">
    <source>
        <dbReference type="ARBA" id="ARBA00003548"/>
    </source>
</evidence>
<feature type="region of interest" description="Disordered" evidence="6">
    <location>
        <begin position="231"/>
        <end position="250"/>
    </location>
</feature>